<dbReference type="PANTHER" id="PTHR30290">
    <property type="entry name" value="PERIPLASMIC BINDING COMPONENT OF ABC TRANSPORTER"/>
    <property type="match status" value="1"/>
</dbReference>
<reference evidence="3 4" key="1">
    <citation type="journal article" date="2018" name="Nat. Biotechnol.">
        <title>A standardized bacterial taxonomy based on genome phylogeny substantially revises the tree of life.</title>
        <authorList>
            <person name="Parks D.H."/>
            <person name="Chuvochina M."/>
            <person name="Waite D.W."/>
            <person name="Rinke C."/>
            <person name="Skarshewski A."/>
            <person name="Chaumeil P.A."/>
            <person name="Hugenholtz P."/>
        </authorList>
    </citation>
    <scope>NUCLEOTIDE SEQUENCE [LARGE SCALE GENOMIC DNA]</scope>
    <source>
        <strain evidence="3">UBA8781</strain>
    </source>
</reference>
<dbReference type="InterPro" id="IPR039424">
    <property type="entry name" value="SBP_5"/>
</dbReference>
<dbReference type="EMBL" id="DPBP01000046">
    <property type="protein sequence ID" value="HCE18555.1"/>
    <property type="molecule type" value="Genomic_DNA"/>
</dbReference>
<dbReference type="Proteomes" id="UP000264141">
    <property type="component" value="Unassembled WGS sequence"/>
</dbReference>
<dbReference type="PROSITE" id="PS51318">
    <property type="entry name" value="TAT"/>
    <property type="match status" value="1"/>
</dbReference>
<proteinExistence type="predicted"/>
<evidence type="ECO:0000256" key="1">
    <source>
        <dbReference type="SAM" id="MobiDB-lite"/>
    </source>
</evidence>
<comment type="caution">
    <text evidence="3">The sequence shown here is derived from an EMBL/GenBank/DDBJ whole genome shotgun (WGS) entry which is preliminary data.</text>
</comment>
<evidence type="ECO:0000313" key="4">
    <source>
        <dbReference type="Proteomes" id="UP000264141"/>
    </source>
</evidence>
<dbReference type="AlphaFoldDB" id="A0A3D1JJY9"/>
<dbReference type="Pfam" id="PF00496">
    <property type="entry name" value="SBP_bac_5"/>
    <property type="match status" value="1"/>
</dbReference>
<accession>A0A3D1JJY9</accession>
<evidence type="ECO:0000259" key="2">
    <source>
        <dbReference type="Pfam" id="PF00496"/>
    </source>
</evidence>
<dbReference type="GO" id="GO:0015833">
    <property type="term" value="P:peptide transport"/>
    <property type="evidence" value="ECO:0007669"/>
    <property type="project" value="TreeGrafter"/>
</dbReference>
<dbReference type="InterPro" id="IPR006311">
    <property type="entry name" value="TAT_signal"/>
</dbReference>
<feature type="region of interest" description="Disordered" evidence="1">
    <location>
        <begin position="25"/>
        <end position="64"/>
    </location>
</feature>
<dbReference type="PANTHER" id="PTHR30290:SF62">
    <property type="entry name" value="OLIGOPEPTIDE ABC TRANSPORTER, PERIPLASMIC OLIGOPEPTIDE-BINDING PROTEIN"/>
    <property type="match status" value="1"/>
</dbReference>
<protein>
    <recommendedName>
        <fullName evidence="2">Solute-binding protein family 5 domain-containing protein</fullName>
    </recommendedName>
</protein>
<name>A0A3D1JJY9_9CHLR</name>
<gene>
    <name evidence="3" type="ORF">DEQ80_11920</name>
</gene>
<dbReference type="Gene3D" id="3.40.190.10">
    <property type="entry name" value="Periplasmic binding protein-like II"/>
    <property type="match status" value="1"/>
</dbReference>
<organism evidence="3 4">
    <name type="scientific">Anaerolinea thermolimosa</name>
    <dbReference type="NCBI Taxonomy" id="229919"/>
    <lineage>
        <taxon>Bacteria</taxon>
        <taxon>Bacillati</taxon>
        <taxon>Chloroflexota</taxon>
        <taxon>Anaerolineae</taxon>
        <taxon>Anaerolineales</taxon>
        <taxon>Anaerolineaceae</taxon>
        <taxon>Anaerolinea</taxon>
    </lineage>
</organism>
<evidence type="ECO:0000313" key="3">
    <source>
        <dbReference type="EMBL" id="HCE18555.1"/>
    </source>
</evidence>
<dbReference type="STRING" id="229919.GCA_001050195_02513"/>
<dbReference type="GO" id="GO:1904680">
    <property type="term" value="F:peptide transmembrane transporter activity"/>
    <property type="evidence" value="ECO:0007669"/>
    <property type="project" value="TreeGrafter"/>
</dbReference>
<dbReference type="CDD" id="cd08500">
    <property type="entry name" value="PBP2_NikA_DppA_OppA_like_4"/>
    <property type="match status" value="1"/>
</dbReference>
<dbReference type="PROSITE" id="PS51257">
    <property type="entry name" value="PROKAR_LIPOPROTEIN"/>
    <property type="match status" value="1"/>
</dbReference>
<dbReference type="InterPro" id="IPR000914">
    <property type="entry name" value="SBP_5_dom"/>
</dbReference>
<dbReference type="SUPFAM" id="SSF53850">
    <property type="entry name" value="Periplasmic binding protein-like II"/>
    <property type="match status" value="1"/>
</dbReference>
<sequence>MDRKLKRRDFIKLSSVAVLGAVAAACSPKPPETQAPTKAAEQPQAEPTKAPEQPQAEPTKAPEMPAAVKEPPMLQPLVDSGKLPPLEERLPENPLVVSNRQAIGTYGGELRVNMFDPVWWVSAYDLIVERMLVYSDQDGKTIVPNVLESWEVTPDGKTWTMRLRKGMKWSDGEPITTEDVRFWWEDHMANTDINAAPWWQFRFGGENMKVDILDDYTFRFTFVVPFGNFAAHMTRWSGNDGFIFPSHYLKQFHAKYTDKAKLEEAAKAAKLETWVQYYNSKVVPGVWGGPDGVIEFPKFMAWNVVEHPKEGIYLWERNPYYWKVDEAGNQLPYIDKMRFDYAANTEVTKLKVAQSELDILGQHEVTMMEYPFYKENEPKANFIVGDYISCMGDRVTIFPNHAPFTDDGKLDQGLYDIVNDPRFVKALSLAIDREEINQTIFFGTARMGQMSPMPASKYYKEKYGTAYAQYDPEEANRLLDEMGLKKGPDGMRTRPDGTKLTYNLEHSGIRVGPAVPKITEMIIGYWREVGIDATTKEVQDSLLVERKTNGQVQVTVWHADRCTDMLMPIEMCWFIPTTNEGQAGPAAKWAQWYQAPDKSAPGLVEPPDHIKRLLNIYDQMTSVVSEDERVKLGQEIFDWLADNPLEIGLVLECPAPLLFNKNLRNLPPAKAYIGWDTYGLSTYHPEAFFYEGGVRA</sequence>
<feature type="domain" description="Solute-binding protein family 5" evidence="2">
    <location>
        <begin position="141"/>
        <end position="557"/>
    </location>
</feature>
<dbReference type="Gene3D" id="3.10.105.10">
    <property type="entry name" value="Dipeptide-binding Protein, Domain 3"/>
    <property type="match status" value="1"/>
</dbReference>